<dbReference type="STRING" id="5722.A2F0E2"/>
<evidence type="ECO:0000256" key="6">
    <source>
        <dbReference type="ARBA" id="ARBA00022692"/>
    </source>
</evidence>
<feature type="transmembrane region" description="Helical" evidence="12">
    <location>
        <begin position="200"/>
        <end position="220"/>
    </location>
</feature>
<evidence type="ECO:0000313" key="14">
    <source>
        <dbReference type="Proteomes" id="UP000001542"/>
    </source>
</evidence>
<dbReference type="PANTHER" id="PTHR23516">
    <property type="entry name" value="SAM (S-ADENOSYL METHIONINE) TRANSPORTER"/>
    <property type="match status" value="1"/>
</dbReference>
<keyword evidence="9 12" id="KW-0472">Membrane</keyword>
<accession>A2F0E2</accession>
<dbReference type="VEuPathDB" id="TrichDB:TVAG_292700"/>
<dbReference type="InterPro" id="IPR036259">
    <property type="entry name" value="MFS_trans_sf"/>
</dbReference>
<dbReference type="InParanoid" id="A2F0E2"/>
<dbReference type="eggNOG" id="KOG4332">
    <property type="taxonomic scope" value="Eukaryota"/>
</dbReference>
<dbReference type="KEGG" id="tva:4759464"/>
<protein>
    <recommendedName>
        <fullName evidence="3">Molybdate-anion transporter</fullName>
    </recommendedName>
    <alternativeName>
        <fullName evidence="10">Major facilitator superfamily domain-containing protein 5</fullName>
    </alternativeName>
    <alternativeName>
        <fullName evidence="11">Molybdate transporter 2 homolog</fullName>
    </alternativeName>
</protein>
<dbReference type="Proteomes" id="UP000001542">
    <property type="component" value="Unassembled WGS sequence"/>
</dbReference>
<dbReference type="GO" id="GO:0006811">
    <property type="term" value="P:monoatomic ion transport"/>
    <property type="evidence" value="ECO:0007669"/>
    <property type="project" value="UniProtKB-KW"/>
</dbReference>
<dbReference type="InterPro" id="IPR008509">
    <property type="entry name" value="MOT2/MFSD5"/>
</dbReference>
<sequence>MIPLNHTLVLWVFIVTVTIGSITKLLKWWKVKQIKDSLLTKLQIKYFICYFSFMAGFIFQGPYVHQRYHETGMTNPQIDNIMSIFNVVSAIWGFVIGYACDLLGHKNLIIISAILLGGSSFCRSYGTYYSFIISSVLMGVSTASNRVVFEDWLAVQLEQNKAPKESQAIIKENSALLNFCLNLILSQISSKVSTAFGSKYAFIGSTILFSVSAFIIFVTMPKFTREHEKKSSYFGAIKEIILNFKNFEYAIFFIIDFLYSMILLLYNPRWTVFHKINKTEKIPLSQISNSASISQMNGAQILSAAILFFSPASCLAGSFVSYSFCIFSMYLFYNTKSYMFLAYVCAAMSNGAINSGIWTLRSEIYPSSIRKHLLGIVRVPVSLVVTLILQLMKGSETVDILFVIVCLAFTTATLMTILGFHRKLRNPKSA</sequence>
<evidence type="ECO:0000256" key="3">
    <source>
        <dbReference type="ARBA" id="ARBA00021242"/>
    </source>
</evidence>
<keyword evidence="7 12" id="KW-1133">Transmembrane helix</keyword>
<feature type="transmembrane region" description="Helical" evidence="12">
    <location>
        <begin position="6"/>
        <end position="26"/>
    </location>
</feature>
<proteinExistence type="predicted"/>
<keyword evidence="5" id="KW-1003">Cell membrane</keyword>
<dbReference type="GO" id="GO:0005886">
    <property type="term" value="C:plasma membrane"/>
    <property type="evidence" value="ECO:0007669"/>
    <property type="project" value="UniProtKB-SubCell"/>
</dbReference>
<dbReference type="PANTHER" id="PTHR23516:SF1">
    <property type="entry name" value="MOLYBDATE-ANION TRANSPORTER"/>
    <property type="match status" value="1"/>
</dbReference>
<dbReference type="Gene3D" id="1.20.1250.20">
    <property type="entry name" value="MFS general substrate transporter like domains"/>
    <property type="match status" value="1"/>
</dbReference>
<evidence type="ECO:0000256" key="12">
    <source>
        <dbReference type="SAM" id="Phobius"/>
    </source>
</evidence>
<feature type="transmembrane region" description="Helical" evidence="12">
    <location>
        <begin position="301"/>
        <end position="332"/>
    </location>
</feature>
<keyword evidence="4" id="KW-0813">Transport</keyword>
<organism evidence="13 14">
    <name type="scientific">Trichomonas vaginalis (strain ATCC PRA-98 / G3)</name>
    <dbReference type="NCBI Taxonomy" id="412133"/>
    <lineage>
        <taxon>Eukaryota</taxon>
        <taxon>Metamonada</taxon>
        <taxon>Parabasalia</taxon>
        <taxon>Trichomonadida</taxon>
        <taxon>Trichomonadidae</taxon>
        <taxon>Trichomonas</taxon>
    </lineage>
</organism>
<evidence type="ECO:0000256" key="5">
    <source>
        <dbReference type="ARBA" id="ARBA00022475"/>
    </source>
</evidence>
<evidence type="ECO:0000256" key="11">
    <source>
        <dbReference type="ARBA" id="ARBA00032555"/>
    </source>
</evidence>
<dbReference type="GO" id="GO:0015098">
    <property type="term" value="F:molybdate ion transmembrane transporter activity"/>
    <property type="evidence" value="ECO:0007669"/>
    <property type="project" value="InterPro"/>
</dbReference>
<dbReference type="RefSeq" id="XP_001330369.1">
    <property type="nucleotide sequence ID" value="XM_001330334.1"/>
</dbReference>
<dbReference type="AlphaFoldDB" id="A2F0E2"/>
<evidence type="ECO:0000256" key="2">
    <source>
        <dbReference type="ARBA" id="ARBA00004651"/>
    </source>
</evidence>
<evidence type="ECO:0000256" key="4">
    <source>
        <dbReference type="ARBA" id="ARBA00022448"/>
    </source>
</evidence>
<feature type="transmembrane region" description="Helical" evidence="12">
    <location>
        <begin position="398"/>
        <end position="420"/>
    </location>
</feature>
<evidence type="ECO:0000313" key="13">
    <source>
        <dbReference type="EMBL" id="EAY01637.1"/>
    </source>
</evidence>
<keyword evidence="6 12" id="KW-0812">Transmembrane</keyword>
<dbReference type="OrthoDB" id="263957at2759"/>
<evidence type="ECO:0000256" key="7">
    <source>
        <dbReference type="ARBA" id="ARBA00022989"/>
    </source>
</evidence>
<feature type="transmembrane region" description="Helical" evidence="12">
    <location>
        <begin position="372"/>
        <end position="392"/>
    </location>
</feature>
<dbReference type="Pfam" id="PF05631">
    <property type="entry name" value="MFS_5"/>
    <property type="match status" value="1"/>
</dbReference>
<name>A2F0E2_TRIV3</name>
<evidence type="ECO:0000256" key="8">
    <source>
        <dbReference type="ARBA" id="ARBA00023065"/>
    </source>
</evidence>
<dbReference type="SUPFAM" id="SSF103473">
    <property type="entry name" value="MFS general substrate transporter"/>
    <property type="match status" value="1"/>
</dbReference>
<reference evidence="13" key="2">
    <citation type="journal article" date="2007" name="Science">
        <title>Draft genome sequence of the sexually transmitted pathogen Trichomonas vaginalis.</title>
        <authorList>
            <person name="Carlton J.M."/>
            <person name="Hirt R.P."/>
            <person name="Silva J.C."/>
            <person name="Delcher A.L."/>
            <person name="Schatz M."/>
            <person name="Zhao Q."/>
            <person name="Wortman J.R."/>
            <person name="Bidwell S.L."/>
            <person name="Alsmark U.C.M."/>
            <person name="Besteiro S."/>
            <person name="Sicheritz-Ponten T."/>
            <person name="Noel C.J."/>
            <person name="Dacks J.B."/>
            <person name="Foster P.G."/>
            <person name="Simillion C."/>
            <person name="Van de Peer Y."/>
            <person name="Miranda-Saavedra D."/>
            <person name="Barton G.J."/>
            <person name="Westrop G.D."/>
            <person name="Mueller S."/>
            <person name="Dessi D."/>
            <person name="Fiori P.L."/>
            <person name="Ren Q."/>
            <person name="Paulsen I."/>
            <person name="Zhang H."/>
            <person name="Bastida-Corcuera F.D."/>
            <person name="Simoes-Barbosa A."/>
            <person name="Brown M.T."/>
            <person name="Hayes R.D."/>
            <person name="Mukherjee M."/>
            <person name="Okumura C.Y."/>
            <person name="Schneider R."/>
            <person name="Smith A.J."/>
            <person name="Vanacova S."/>
            <person name="Villalvazo M."/>
            <person name="Haas B.J."/>
            <person name="Pertea M."/>
            <person name="Feldblyum T.V."/>
            <person name="Utterback T.R."/>
            <person name="Shu C.L."/>
            <person name="Osoegawa K."/>
            <person name="de Jong P.J."/>
            <person name="Hrdy I."/>
            <person name="Horvathova L."/>
            <person name="Zubacova Z."/>
            <person name="Dolezal P."/>
            <person name="Malik S.B."/>
            <person name="Logsdon J.M. Jr."/>
            <person name="Henze K."/>
            <person name="Gupta A."/>
            <person name="Wang C.C."/>
            <person name="Dunne R.L."/>
            <person name="Upcroft J.A."/>
            <person name="Upcroft P."/>
            <person name="White O."/>
            <person name="Salzberg S.L."/>
            <person name="Tang P."/>
            <person name="Chiu C.-H."/>
            <person name="Lee Y.-S."/>
            <person name="Embley T.M."/>
            <person name="Coombs G.H."/>
            <person name="Mottram J.C."/>
            <person name="Tachezy J."/>
            <person name="Fraser-Liggett C.M."/>
            <person name="Johnson P.J."/>
        </authorList>
    </citation>
    <scope>NUCLEOTIDE SEQUENCE [LARGE SCALE GENOMIC DNA]</scope>
    <source>
        <strain evidence="13">G3</strain>
    </source>
</reference>
<evidence type="ECO:0000256" key="1">
    <source>
        <dbReference type="ARBA" id="ARBA00003019"/>
    </source>
</evidence>
<evidence type="ECO:0000256" key="10">
    <source>
        <dbReference type="ARBA" id="ARBA00030646"/>
    </source>
</evidence>
<feature type="transmembrane region" description="Helical" evidence="12">
    <location>
        <begin position="338"/>
        <end position="360"/>
    </location>
</feature>
<feature type="transmembrane region" description="Helical" evidence="12">
    <location>
        <begin position="249"/>
        <end position="266"/>
    </location>
</feature>
<dbReference type="VEuPathDB" id="TrichDB:TVAGG3_0216570"/>
<comment type="subcellular location">
    <subcellularLocation>
        <location evidence="2">Cell membrane</location>
        <topology evidence="2">Multi-pass membrane protein</topology>
    </subcellularLocation>
</comment>
<reference evidence="13" key="1">
    <citation type="submission" date="2006-10" db="EMBL/GenBank/DDBJ databases">
        <authorList>
            <person name="Amadeo P."/>
            <person name="Zhao Q."/>
            <person name="Wortman J."/>
            <person name="Fraser-Liggett C."/>
            <person name="Carlton J."/>
        </authorList>
    </citation>
    <scope>NUCLEOTIDE SEQUENCE</scope>
    <source>
        <strain evidence="13">G3</strain>
    </source>
</reference>
<keyword evidence="8" id="KW-0406">Ion transport</keyword>
<feature type="transmembrane region" description="Helical" evidence="12">
    <location>
        <begin position="84"/>
        <end position="104"/>
    </location>
</feature>
<comment type="function">
    <text evidence="1">Mediates high-affinity intracellular uptake of the rare oligo-element molybdenum.</text>
</comment>
<evidence type="ECO:0000256" key="9">
    <source>
        <dbReference type="ARBA" id="ARBA00023136"/>
    </source>
</evidence>
<dbReference type="EMBL" id="DS113561">
    <property type="protein sequence ID" value="EAY01637.1"/>
    <property type="molecule type" value="Genomic_DNA"/>
</dbReference>
<keyword evidence="14" id="KW-1185">Reference proteome</keyword>
<feature type="transmembrane region" description="Helical" evidence="12">
    <location>
        <begin position="47"/>
        <end position="64"/>
    </location>
</feature>
<gene>
    <name evidence="13" type="ORF">TVAG_292700</name>
</gene>